<dbReference type="RefSeq" id="WP_263594317.1">
    <property type="nucleotide sequence ID" value="NZ_CP107020.1"/>
</dbReference>
<feature type="site" description="Transition state stabilizer" evidence="6">
    <location>
        <position position="206"/>
    </location>
</feature>
<feature type="binding site" evidence="6">
    <location>
        <begin position="356"/>
        <end position="360"/>
    </location>
    <ligand>
        <name>ATP</name>
        <dbReference type="ChEBI" id="CHEBI:30616"/>
    </ligand>
</feature>
<keyword evidence="6" id="KW-0963">Cytoplasm</keyword>
<dbReference type="InterPro" id="IPR023865">
    <property type="entry name" value="Aliphatic_acid_kinase_CS"/>
</dbReference>
<dbReference type="PROSITE" id="PS01076">
    <property type="entry name" value="ACETATE_KINASE_2"/>
    <property type="match status" value="1"/>
</dbReference>
<gene>
    <name evidence="6" type="primary">ackA</name>
    <name evidence="9" type="ORF">BRM3_01340</name>
</gene>
<comment type="function">
    <text evidence="6">Catalyzes the formation of acetyl phosphate from acetate and ATP. Can also catalyze the reverse reaction.</text>
</comment>
<comment type="similarity">
    <text evidence="1 6 7">Belongs to the acetokinase family.</text>
</comment>
<feature type="binding site" evidence="6">
    <location>
        <position position="43"/>
    </location>
    <ligand>
        <name>ATP</name>
        <dbReference type="ChEBI" id="CHEBI:30616"/>
    </ligand>
</feature>
<feature type="active site" description="Proton donor/acceptor" evidence="6">
    <location>
        <position position="174"/>
    </location>
</feature>
<dbReference type="EC" id="2.7.2.1" evidence="6"/>
<comment type="subcellular location">
    <subcellularLocation>
        <location evidence="6">Cytoplasm</location>
    </subcellularLocation>
</comment>
<protein>
    <recommendedName>
        <fullName evidence="6">Acetate kinase</fullName>
        <ecNumber evidence="6">2.7.2.1</ecNumber>
    </recommendedName>
    <alternativeName>
        <fullName evidence="6">Acetokinase</fullName>
    </alternativeName>
</protein>
<evidence type="ECO:0000313" key="10">
    <source>
        <dbReference type="Proteomes" id="UP001164305"/>
    </source>
</evidence>
<keyword evidence="6" id="KW-0479">Metal-binding</keyword>
<dbReference type="GO" id="GO:0016301">
    <property type="term" value="F:kinase activity"/>
    <property type="evidence" value="ECO:0007669"/>
    <property type="project" value="UniProtKB-KW"/>
</dbReference>
<dbReference type="PIRSF" id="PIRSF000722">
    <property type="entry name" value="Acetate_prop_kin"/>
    <property type="match status" value="1"/>
</dbReference>
<evidence type="ECO:0000256" key="8">
    <source>
        <dbReference type="SAM" id="MobiDB-lite"/>
    </source>
</evidence>
<dbReference type="PROSITE" id="PS01075">
    <property type="entry name" value="ACETATE_KINASE_1"/>
    <property type="match status" value="1"/>
</dbReference>
<evidence type="ECO:0000256" key="6">
    <source>
        <dbReference type="HAMAP-Rule" id="MF_00020"/>
    </source>
</evidence>
<dbReference type="InterPro" id="IPR043129">
    <property type="entry name" value="ATPase_NBD"/>
</dbReference>
<keyword evidence="5 6" id="KW-0067">ATP-binding</keyword>
<feature type="binding site" evidence="6">
    <location>
        <position position="410"/>
    </location>
    <ligand>
        <name>Mg(2+)</name>
        <dbReference type="ChEBI" id="CHEBI:18420"/>
    </ligand>
</feature>
<dbReference type="Gene3D" id="3.30.420.40">
    <property type="match status" value="2"/>
</dbReference>
<dbReference type="SUPFAM" id="SSF53067">
    <property type="entry name" value="Actin-like ATPase domain"/>
    <property type="match status" value="2"/>
</dbReference>
<accession>A0ABY6G1M3</accession>
<feature type="binding site" evidence="6">
    <location>
        <begin position="234"/>
        <end position="238"/>
    </location>
    <ligand>
        <name>ATP</name>
        <dbReference type="ChEBI" id="CHEBI:30616"/>
    </ligand>
</feature>
<evidence type="ECO:0000256" key="7">
    <source>
        <dbReference type="RuleBase" id="RU003835"/>
    </source>
</evidence>
<sequence>MTEPDRTEAPVAGTADSAELAPAVPSADAPTVLVINSGSSSLKFQLVEPTGGEVFASGIVERVGLEEGSARISAGESYAPWSGPVPDHTEAMRVVRHLFDEVGIALDDANIAAVGHRVVQGGARFSDPQIVDQWVRDQVHALGSLAPLHNYAAVAGIDGARELLPDIPHVVVFDTAFFSALPAASRTYALNKQVADEYRIRRYGAHGTSHQYIAEQVPGILGRDAADLRQIVLHLGNGASASAVRDGAPVDTSMGLTPLEGLVMGTRTGDIDPSVYVHLHRQAGMSPEDVDTLLNKQSGMQGLCGMSDFRDIEAAIGNGDEDAALAMDVYIHRLRKYIGSYAFALGRLDAITFTAGIGENVALVRRRALEGLEGFGIRLDEERNAARSREARVISADDSAVAVLVVPTNEELAIARQALGLVQAR</sequence>
<dbReference type="CDD" id="cd24010">
    <property type="entry name" value="ASKHA_NBD_AcK_PK"/>
    <property type="match status" value="1"/>
</dbReference>
<feature type="binding site" evidence="6">
    <location>
        <position position="36"/>
    </location>
    <ligand>
        <name>Mg(2+)</name>
        <dbReference type="ChEBI" id="CHEBI:18420"/>
    </ligand>
</feature>
<dbReference type="HAMAP" id="MF_00020">
    <property type="entry name" value="Acetate_kinase"/>
    <property type="match status" value="1"/>
</dbReference>
<keyword evidence="4 6" id="KW-0418">Kinase</keyword>
<dbReference type="EMBL" id="CP107020">
    <property type="protein sequence ID" value="UYG17108.1"/>
    <property type="molecule type" value="Genomic_DNA"/>
</dbReference>
<keyword evidence="10" id="KW-1185">Reference proteome</keyword>
<keyword evidence="6" id="KW-0460">Magnesium</keyword>
<feature type="binding site" evidence="6">
    <location>
        <position position="117"/>
    </location>
    <ligand>
        <name>substrate</name>
    </ligand>
</feature>
<feature type="region of interest" description="Disordered" evidence="8">
    <location>
        <begin position="1"/>
        <end position="23"/>
    </location>
</feature>
<organism evidence="9 10">
    <name type="scientific">Brachybacterium huguangmaarense</name>
    <dbReference type="NCBI Taxonomy" id="1652028"/>
    <lineage>
        <taxon>Bacteria</taxon>
        <taxon>Bacillati</taxon>
        <taxon>Actinomycetota</taxon>
        <taxon>Actinomycetes</taxon>
        <taxon>Micrococcales</taxon>
        <taxon>Dermabacteraceae</taxon>
        <taxon>Brachybacterium</taxon>
    </lineage>
</organism>
<comment type="pathway">
    <text evidence="6">Metabolic intermediate biosynthesis; acetyl-CoA biosynthesis; acetyl-CoA from acetate: step 1/2.</text>
</comment>
<dbReference type="InterPro" id="IPR004372">
    <property type="entry name" value="Ac/propionate_kinase"/>
</dbReference>
<feature type="binding site" evidence="6">
    <location>
        <begin position="308"/>
        <end position="310"/>
    </location>
    <ligand>
        <name>ATP</name>
        <dbReference type="ChEBI" id="CHEBI:30616"/>
    </ligand>
</feature>
<evidence type="ECO:0000256" key="3">
    <source>
        <dbReference type="ARBA" id="ARBA00022741"/>
    </source>
</evidence>
<comment type="subunit">
    <text evidence="6">Homodimer.</text>
</comment>
<evidence type="ECO:0000256" key="1">
    <source>
        <dbReference type="ARBA" id="ARBA00008748"/>
    </source>
</evidence>
<name>A0ABY6G1M3_9MICO</name>
<keyword evidence="3 6" id="KW-0547">Nucleotide-binding</keyword>
<evidence type="ECO:0000313" key="9">
    <source>
        <dbReference type="EMBL" id="UYG17108.1"/>
    </source>
</evidence>
<evidence type="ECO:0000256" key="2">
    <source>
        <dbReference type="ARBA" id="ARBA00022679"/>
    </source>
</evidence>
<dbReference type="Proteomes" id="UP001164305">
    <property type="component" value="Chromosome"/>
</dbReference>
<proteinExistence type="inferred from homology"/>
<dbReference type="PRINTS" id="PR00471">
    <property type="entry name" value="ACETATEKNASE"/>
</dbReference>
<evidence type="ECO:0000256" key="4">
    <source>
        <dbReference type="ARBA" id="ARBA00022777"/>
    </source>
</evidence>
<comment type="cofactor">
    <cofactor evidence="6">
        <name>Mg(2+)</name>
        <dbReference type="ChEBI" id="CHEBI:18420"/>
    </cofactor>
    <cofactor evidence="6">
        <name>Mn(2+)</name>
        <dbReference type="ChEBI" id="CHEBI:29035"/>
    </cofactor>
    <text evidence="6">Mg(2+). Can also accept Mn(2+).</text>
</comment>
<reference evidence="9" key="1">
    <citation type="submission" date="2022-10" db="EMBL/GenBank/DDBJ databases">
        <title>Whole-Genome Sequencing of Brachybacterium huguangmaarense BRM-3, Isolated from Betula schmidtii.</title>
        <authorList>
            <person name="Haam D."/>
        </authorList>
    </citation>
    <scope>NUCLEOTIDE SEQUENCE</scope>
    <source>
        <strain evidence="9">BRM-3</strain>
    </source>
</reference>
<feature type="site" description="Transition state stabilizer" evidence="6">
    <location>
        <position position="267"/>
    </location>
</feature>
<dbReference type="PANTHER" id="PTHR21060">
    <property type="entry name" value="ACETATE KINASE"/>
    <property type="match status" value="1"/>
</dbReference>
<comment type="catalytic activity">
    <reaction evidence="6">
        <text>acetate + ATP = acetyl phosphate + ADP</text>
        <dbReference type="Rhea" id="RHEA:11352"/>
        <dbReference type="ChEBI" id="CHEBI:22191"/>
        <dbReference type="ChEBI" id="CHEBI:30089"/>
        <dbReference type="ChEBI" id="CHEBI:30616"/>
        <dbReference type="ChEBI" id="CHEBI:456216"/>
        <dbReference type="EC" id="2.7.2.1"/>
    </reaction>
</comment>
<dbReference type="InterPro" id="IPR000890">
    <property type="entry name" value="Aliphatic_acid_kin_short-chain"/>
</dbReference>
<keyword evidence="2 6" id="KW-0808">Transferase</keyword>
<dbReference type="Pfam" id="PF00871">
    <property type="entry name" value="Acetate_kinase"/>
    <property type="match status" value="1"/>
</dbReference>
<dbReference type="NCBIfam" id="TIGR00016">
    <property type="entry name" value="ackA"/>
    <property type="match status" value="1"/>
</dbReference>
<evidence type="ECO:0000256" key="5">
    <source>
        <dbReference type="ARBA" id="ARBA00022840"/>
    </source>
</evidence>
<dbReference type="PANTHER" id="PTHR21060:SF15">
    <property type="entry name" value="ACETATE KINASE-RELATED"/>
    <property type="match status" value="1"/>
</dbReference>